<accession>A0A392SX41</accession>
<keyword evidence="3" id="KW-1185">Reference proteome</keyword>
<comment type="caution">
    <text evidence="2">The sequence shown here is derived from an EMBL/GenBank/DDBJ whole genome shotgun (WGS) entry which is preliminary data.</text>
</comment>
<sequence>MRSTGSEDLQFDPEPERTLRRLKKATRLKLAMGDEHQPPRLTMGDY</sequence>
<proteinExistence type="predicted"/>
<feature type="non-terminal residue" evidence="2">
    <location>
        <position position="46"/>
    </location>
</feature>
<evidence type="ECO:0000313" key="2">
    <source>
        <dbReference type="EMBL" id="MCI52470.1"/>
    </source>
</evidence>
<name>A0A392SX41_9FABA</name>
<evidence type="ECO:0000256" key="1">
    <source>
        <dbReference type="SAM" id="MobiDB-lite"/>
    </source>
</evidence>
<feature type="region of interest" description="Disordered" evidence="1">
    <location>
        <begin position="26"/>
        <end position="46"/>
    </location>
</feature>
<organism evidence="2 3">
    <name type="scientific">Trifolium medium</name>
    <dbReference type="NCBI Taxonomy" id="97028"/>
    <lineage>
        <taxon>Eukaryota</taxon>
        <taxon>Viridiplantae</taxon>
        <taxon>Streptophyta</taxon>
        <taxon>Embryophyta</taxon>
        <taxon>Tracheophyta</taxon>
        <taxon>Spermatophyta</taxon>
        <taxon>Magnoliopsida</taxon>
        <taxon>eudicotyledons</taxon>
        <taxon>Gunneridae</taxon>
        <taxon>Pentapetalae</taxon>
        <taxon>rosids</taxon>
        <taxon>fabids</taxon>
        <taxon>Fabales</taxon>
        <taxon>Fabaceae</taxon>
        <taxon>Papilionoideae</taxon>
        <taxon>50 kb inversion clade</taxon>
        <taxon>NPAAA clade</taxon>
        <taxon>Hologalegina</taxon>
        <taxon>IRL clade</taxon>
        <taxon>Trifolieae</taxon>
        <taxon>Trifolium</taxon>
    </lineage>
</organism>
<dbReference type="AlphaFoldDB" id="A0A392SX41"/>
<dbReference type="Proteomes" id="UP000265520">
    <property type="component" value="Unassembled WGS sequence"/>
</dbReference>
<evidence type="ECO:0000313" key="3">
    <source>
        <dbReference type="Proteomes" id="UP000265520"/>
    </source>
</evidence>
<reference evidence="2 3" key="1">
    <citation type="journal article" date="2018" name="Front. Plant Sci.">
        <title>Red Clover (Trifolium pratense) and Zigzag Clover (T. medium) - A Picture of Genomic Similarities and Differences.</title>
        <authorList>
            <person name="Dluhosova J."/>
            <person name="Istvanek J."/>
            <person name="Nedelnik J."/>
            <person name="Repkova J."/>
        </authorList>
    </citation>
    <scope>NUCLEOTIDE SEQUENCE [LARGE SCALE GENOMIC DNA]</scope>
    <source>
        <strain evidence="3">cv. 10/8</strain>
        <tissue evidence="2">Leaf</tissue>
    </source>
</reference>
<protein>
    <submittedName>
        <fullName evidence="2">Uncharacterized protein</fullName>
    </submittedName>
</protein>
<dbReference type="EMBL" id="LXQA010447789">
    <property type="protein sequence ID" value="MCI52470.1"/>
    <property type="molecule type" value="Genomic_DNA"/>
</dbReference>